<dbReference type="RefSeq" id="WP_188883700.1">
    <property type="nucleotide sequence ID" value="NZ_BMPF01000003.1"/>
</dbReference>
<evidence type="ECO:0000256" key="1">
    <source>
        <dbReference type="SAM" id="Phobius"/>
    </source>
</evidence>
<feature type="transmembrane region" description="Helical" evidence="1">
    <location>
        <begin position="66"/>
        <end position="87"/>
    </location>
</feature>
<keyword evidence="1" id="KW-0472">Membrane</keyword>
<dbReference type="AlphaFoldDB" id="A0A830EWL8"/>
<reference evidence="2 3" key="1">
    <citation type="journal article" date="2019" name="Int. J. Syst. Evol. Microbiol.">
        <title>The Global Catalogue of Microorganisms (GCM) 10K type strain sequencing project: providing services to taxonomists for standard genome sequencing and annotation.</title>
        <authorList>
            <consortium name="The Broad Institute Genomics Platform"/>
            <consortium name="The Broad Institute Genome Sequencing Center for Infectious Disease"/>
            <person name="Wu L."/>
            <person name="Ma J."/>
        </authorList>
    </citation>
    <scope>NUCLEOTIDE SEQUENCE [LARGE SCALE GENOMIC DNA]</scope>
    <source>
        <strain evidence="2 3">JCM 19585</strain>
    </source>
</reference>
<accession>A0A830EWL8</accession>
<feature type="transmembrane region" description="Helical" evidence="1">
    <location>
        <begin position="222"/>
        <end position="242"/>
    </location>
</feature>
<name>A0A830EWL8_9EURY</name>
<dbReference type="EMBL" id="BMPF01000003">
    <property type="protein sequence ID" value="GGL37213.1"/>
    <property type="molecule type" value="Genomic_DNA"/>
</dbReference>
<feature type="transmembrane region" description="Helical" evidence="1">
    <location>
        <begin position="94"/>
        <end position="111"/>
    </location>
</feature>
<keyword evidence="1" id="KW-0812">Transmembrane</keyword>
<protein>
    <recommendedName>
        <fullName evidence="4">Rhomboid family protein</fullName>
    </recommendedName>
</protein>
<feature type="transmembrane region" description="Helical" evidence="1">
    <location>
        <begin position="158"/>
        <end position="178"/>
    </location>
</feature>
<organism evidence="2 3">
    <name type="scientific">Halarchaeum grantii</name>
    <dbReference type="NCBI Taxonomy" id="1193105"/>
    <lineage>
        <taxon>Archaea</taxon>
        <taxon>Methanobacteriati</taxon>
        <taxon>Methanobacteriota</taxon>
        <taxon>Stenosarchaea group</taxon>
        <taxon>Halobacteria</taxon>
        <taxon>Halobacteriales</taxon>
        <taxon>Halobacteriaceae</taxon>
    </lineage>
</organism>
<gene>
    <name evidence="2" type="ORF">GCM10009037_20940</name>
</gene>
<sequence>MRRQSGFRASVRDAVRGRDLVLLALPALAMVGVFALPDTATAGFALRYEDPTLLAMYASNFLHRSTSHLLGSLLAYCLVAPLVYVLCVLGGRRALFLASYTTFLLVLPWVLSALNVALARPRVGLGFSGIALAFFGLLPTALLAFVDSQFTDDVGIRHSPILFFAGVALIGVVALPSLTGPSFGVTAVAALAVVRYGQDIRADLTDLSLAGFHNATVEDGGYVELGVSAVVVFLCVLFVAFPSDATQRGAIVNLYGHLLGYCLGYLSPFCTTFLAGRLGYGRGLED</sequence>
<keyword evidence="1" id="KW-1133">Transmembrane helix</keyword>
<dbReference type="Proteomes" id="UP000628840">
    <property type="component" value="Unassembled WGS sequence"/>
</dbReference>
<feature type="transmembrane region" description="Helical" evidence="1">
    <location>
        <begin position="254"/>
        <end position="276"/>
    </location>
</feature>
<evidence type="ECO:0000313" key="2">
    <source>
        <dbReference type="EMBL" id="GGL37213.1"/>
    </source>
</evidence>
<keyword evidence="3" id="KW-1185">Reference proteome</keyword>
<feature type="transmembrane region" description="Helical" evidence="1">
    <location>
        <begin position="123"/>
        <end position="146"/>
    </location>
</feature>
<evidence type="ECO:0000313" key="3">
    <source>
        <dbReference type="Proteomes" id="UP000628840"/>
    </source>
</evidence>
<comment type="caution">
    <text evidence="2">The sequence shown here is derived from an EMBL/GenBank/DDBJ whole genome shotgun (WGS) entry which is preliminary data.</text>
</comment>
<evidence type="ECO:0008006" key="4">
    <source>
        <dbReference type="Google" id="ProtNLM"/>
    </source>
</evidence>
<feature type="transmembrane region" description="Helical" evidence="1">
    <location>
        <begin position="20"/>
        <end position="46"/>
    </location>
</feature>
<dbReference type="OrthoDB" id="313547at2157"/>
<proteinExistence type="predicted"/>